<keyword evidence="10 13" id="KW-0408">Iron</keyword>
<reference evidence="16" key="1">
    <citation type="submission" date="2023-03" db="EMBL/GenBank/DDBJ databases">
        <title>Massive genome expansion in bonnet fungi (Mycena s.s.) driven by repeated elements and novel gene families across ecological guilds.</title>
        <authorList>
            <consortium name="Lawrence Berkeley National Laboratory"/>
            <person name="Harder C.B."/>
            <person name="Miyauchi S."/>
            <person name="Viragh M."/>
            <person name="Kuo A."/>
            <person name="Thoen E."/>
            <person name="Andreopoulos B."/>
            <person name="Lu D."/>
            <person name="Skrede I."/>
            <person name="Drula E."/>
            <person name="Henrissat B."/>
            <person name="Morin E."/>
            <person name="Kohler A."/>
            <person name="Barry K."/>
            <person name="LaButti K."/>
            <person name="Morin E."/>
            <person name="Salamov A."/>
            <person name="Lipzen A."/>
            <person name="Mereny Z."/>
            <person name="Hegedus B."/>
            <person name="Baldrian P."/>
            <person name="Stursova M."/>
            <person name="Weitz H."/>
            <person name="Taylor A."/>
            <person name="Grigoriev I.V."/>
            <person name="Nagy L.G."/>
            <person name="Martin F."/>
            <person name="Kauserud H."/>
        </authorList>
    </citation>
    <scope>NUCLEOTIDE SEQUENCE</scope>
    <source>
        <strain evidence="16">CBHHK002</strain>
    </source>
</reference>
<dbReference type="PRINTS" id="PR00385">
    <property type="entry name" value="P450"/>
</dbReference>
<dbReference type="PROSITE" id="PS00086">
    <property type="entry name" value="CYTOCHROME_P450"/>
    <property type="match status" value="1"/>
</dbReference>
<evidence type="ECO:0000256" key="4">
    <source>
        <dbReference type="ARBA" id="ARBA00010617"/>
    </source>
</evidence>
<feature type="transmembrane region" description="Helical" evidence="15">
    <location>
        <begin position="17"/>
        <end position="39"/>
    </location>
</feature>
<comment type="cofactor">
    <cofactor evidence="1 13">
        <name>heme</name>
        <dbReference type="ChEBI" id="CHEBI:30413"/>
    </cofactor>
</comment>
<dbReference type="InterPro" id="IPR001128">
    <property type="entry name" value="Cyt_P450"/>
</dbReference>
<proteinExistence type="inferred from homology"/>
<dbReference type="InterPro" id="IPR036396">
    <property type="entry name" value="Cyt_P450_sf"/>
</dbReference>
<evidence type="ECO:0000256" key="15">
    <source>
        <dbReference type="SAM" id="Phobius"/>
    </source>
</evidence>
<evidence type="ECO:0000256" key="2">
    <source>
        <dbReference type="ARBA" id="ARBA00004370"/>
    </source>
</evidence>
<keyword evidence="6 15" id="KW-0812">Transmembrane</keyword>
<evidence type="ECO:0000256" key="5">
    <source>
        <dbReference type="ARBA" id="ARBA00022617"/>
    </source>
</evidence>
<dbReference type="GO" id="GO:0020037">
    <property type="term" value="F:heme binding"/>
    <property type="evidence" value="ECO:0007669"/>
    <property type="project" value="InterPro"/>
</dbReference>
<evidence type="ECO:0000256" key="9">
    <source>
        <dbReference type="ARBA" id="ARBA00023002"/>
    </source>
</evidence>
<keyword evidence="17" id="KW-1185">Reference proteome</keyword>
<evidence type="ECO:0000256" key="8">
    <source>
        <dbReference type="ARBA" id="ARBA00022989"/>
    </source>
</evidence>
<comment type="pathway">
    <text evidence="3">Secondary metabolite biosynthesis; terpenoid biosynthesis.</text>
</comment>
<dbReference type="Proteomes" id="UP001218218">
    <property type="component" value="Unassembled WGS sequence"/>
</dbReference>
<evidence type="ECO:0000256" key="7">
    <source>
        <dbReference type="ARBA" id="ARBA00022723"/>
    </source>
</evidence>
<evidence type="ECO:0000256" key="10">
    <source>
        <dbReference type="ARBA" id="ARBA00023004"/>
    </source>
</evidence>
<protein>
    <submittedName>
        <fullName evidence="16">Cytochrome P450</fullName>
    </submittedName>
</protein>
<evidence type="ECO:0000256" key="14">
    <source>
        <dbReference type="RuleBase" id="RU000461"/>
    </source>
</evidence>
<comment type="subcellular location">
    <subcellularLocation>
        <location evidence="2">Membrane</location>
    </subcellularLocation>
</comment>
<dbReference type="InterPro" id="IPR017972">
    <property type="entry name" value="Cyt_P450_CS"/>
</dbReference>
<comment type="caution">
    <text evidence="16">The sequence shown here is derived from an EMBL/GenBank/DDBJ whole genome shotgun (WGS) entry which is preliminary data.</text>
</comment>
<evidence type="ECO:0000313" key="16">
    <source>
        <dbReference type="EMBL" id="KAJ7359726.1"/>
    </source>
</evidence>
<dbReference type="PRINTS" id="PR00463">
    <property type="entry name" value="EP450I"/>
</dbReference>
<evidence type="ECO:0000256" key="11">
    <source>
        <dbReference type="ARBA" id="ARBA00023033"/>
    </source>
</evidence>
<dbReference type="InterPro" id="IPR002401">
    <property type="entry name" value="Cyt_P450_E_grp-I"/>
</dbReference>
<accession>A0AAD7AIP0</accession>
<dbReference type="AlphaFoldDB" id="A0AAD7AIP0"/>
<gene>
    <name evidence="16" type="ORF">DFH08DRAFT_1038797</name>
</gene>
<keyword evidence="7 13" id="KW-0479">Metal-binding</keyword>
<evidence type="ECO:0000313" key="17">
    <source>
        <dbReference type="Proteomes" id="UP001218218"/>
    </source>
</evidence>
<dbReference type="PANTHER" id="PTHR24305:SF166">
    <property type="entry name" value="CYTOCHROME P450 12A4, MITOCHONDRIAL-RELATED"/>
    <property type="match status" value="1"/>
</dbReference>
<dbReference type="Pfam" id="PF00067">
    <property type="entry name" value="p450"/>
    <property type="match status" value="1"/>
</dbReference>
<dbReference type="GO" id="GO:0005506">
    <property type="term" value="F:iron ion binding"/>
    <property type="evidence" value="ECO:0007669"/>
    <property type="project" value="InterPro"/>
</dbReference>
<evidence type="ECO:0000256" key="13">
    <source>
        <dbReference type="PIRSR" id="PIRSR602401-1"/>
    </source>
</evidence>
<feature type="binding site" description="axial binding residue" evidence="13">
    <location>
        <position position="497"/>
    </location>
    <ligand>
        <name>heme</name>
        <dbReference type="ChEBI" id="CHEBI:30413"/>
    </ligand>
    <ligandPart>
        <name>Fe</name>
        <dbReference type="ChEBI" id="CHEBI:18248"/>
    </ligandPart>
</feature>
<keyword evidence="9 14" id="KW-0560">Oxidoreductase</keyword>
<sequence length="561" mass="62248">MVSFLTVTELFLSSSRALYSLTLTVSILVASGYIGYALFRRFRRPHSTRLKGPPITGRNFLFGVLPDILKAPYPGALYEGWAAQFGSVFSVPAPFGSKSLVLTDPKAIAHFAARETYGYVQTPRAKHFQERLIGRGLFWAEGDSHKRRTPSPSLVSHVTNKFSRQRRALNPAFTSAAIQNLAHIFFDSAYKTKAAWDVMLESGPSNGTVIEVQLWMNHISLDTIGLAGFGHDFGTLSGKESSIAAAFDTIATKGSFWDTTFFMLSFALPIMSSVPTGRRILLNQLTKTMFSLGDKFLETETTRDVATDKSVMGLLVKSASTEKISHEEVKAQINVLLLAGYETTAVSLTWALIELSRHPEIQTRLREELLQSEGDLNWEDLTNHGSFLDAVTCEILRFHPPLGEIQRMAAEDDILPLSAPIEAADGRLVDSIFVTKGQLITLPIECINRSEAFWGPDAKIFNPARWLDETDGANKHRAQDIQGYRHLLTFSDGARICLGKVFAVSEFKAVLSVLVRNYTFELPKGPDTVIGRHRNILPRPKVEGEAGYDVPLKVRHYVAPE</sequence>
<dbReference type="EMBL" id="JARIHO010000006">
    <property type="protein sequence ID" value="KAJ7359726.1"/>
    <property type="molecule type" value="Genomic_DNA"/>
</dbReference>
<evidence type="ECO:0000256" key="3">
    <source>
        <dbReference type="ARBA" id="ARBA00004721"/>
    </source>
</evidence>
<dbReference type="GO" id="GO:0016020">
    <property type="term" value="C:membrane"/>
    <property type="evidence" value="ECO:0007669"/>
    <property type="project" value="UniProtKB-SubCell"/>
</dbReference>
<organism evidence="16 17">
    <name type="scientific">Mycena albidolilacea</name>
    <dbReference type="NCBI Taxonomy" id="1033008"/>
    <lineage>
        <taxon>Eukaryota</taxon>
        <taxon>Fungi</taxon>
        <taxon>Dikarya</taxon>
        <taxon>Basidiomycota</taxon>
        <taxon>Agaricomycotina</taxon>
        <taxon>Agaricomycetes</taxon>
        <taxon>Agaricomycetidae</taxon>
        <taxon>Agaricales</taxon>
        <taxon>Marasmiineae</taxon>
        <taxon>Mycenaceae</taxon>
        <taxon>Mycena</taxon>
    </lineage>
</organism>
<evidence type="ECO:0000256" key="6">
    <source>
        <dbReference type="ARBA" id="ARBA00022692"/>
    </source>
</evidence>
<evidence type="ECO:0000256" key="1">
    <source>
        <dbReference type="ARBA" id="ARBA00001971"/>
    </source>
</evidence>
<comment type="similarity">
    <text evidence="4 14">Belongs to the cytochrome P450 family.</text>
</comment>
<dbReference type="InterPro" id="IPR050121">
    <property type="entry name" value="Cytochrome_P450_monoxygenase"/>
</dbReference>
<dbReference type="GO" id="GO:0016705">
    <property type="term" value="F:oxidoreductase activity, acting on paired donors, with incorporation or reduction of molecular oxygen"/>
    <property type="evidence" value="ECO:0007669"/>
    <property type="project" value="InterPro"/>
</dbReference>
<dbReference type="GO" id="GO:0004497">
    <property type="term" value="F:monooxygenase activity"/>
    <property type="evidence" value="ECO:0007669"/>
    <property type="project" value="UniProtKB-KW"/>
</dbReference>
<keyword evidence="12 15" id="KW-0472">Membrane</keyword>
<name>A0AAD7AIP0_9AGAR</name>
<keyword evidence="8 15" id="KW-1133">Transmembrane helix</keyword>
<dbReference type="Gene3D" id="1.10.630.10">
    <property type="entry name" value="Cytochrome P450"/>
    <property type="match status" value="1"/>
</dbReference>
<evidence type="ECO:0000256" key="12">
    <source>
        <dbReference type="ARBA" id="ARBA00023136"/>
    </source>
</evidence>
<dbReference type="PANTHER" id="PTHR24305">
    <property type="entry name" value="CYTOCHROME P450"/>
    <property type="match status" value="1"/>
</dbReference>
<keyword evidence="5 13" id="KW-0349">Heme</keyword>
<dbReference type="SUPFAM" id="SSF48264">
    <property type="entry name" value="Cytochrome P450"/>
    <property type="match status" value="1"/>
</dbReference>
<keyword evidence="11 14" id="KW-0503">Monooxygenase</keyword>